<evidence type="ECO:0000313" key="3">
    <source>
        <dbReference type="Proteomes" id="UP001568894"/>
    </source>
</evidence>
<gene>
    <name evidence="2" type="ORF">QO192_13180</name>
</gene>
<comment type="caution">
    <text evidence="2">The sequence shown here is derived from an EMBL/GenBank/DDBJ whole genome shotgun (WGS) entry which is preliminary data.</text>
</comment>
<accession>A0ABV4KI93</accession>
<feature type="chain" id="PRO_5045375703" evidence="1">
    <location>
        <begin position="20"/>
        <end position="440"/>
    </location>
</feature>
<evidence type="ECO:0000256" key="1">
    <source>
        <dbReference type="SAM" id="SignalP"/>
    </source>
</evidence>
<keyword evidence="3" id="KW-1185">Reference proteome</keyword>
<reference evidence="2 3" key="1">
    <citation type="submission" date="2023-05" db="EMBL/GenBank/DDBJ databases">
        <title>Adaptations of aquatic viruses from atmosphere-close ecosystems of the Central Arctic Ocean.</title>
        <authorList>
            <person name="Rahlff J."/>
            <person name="Holmfeldt K."/>
        </authorList>
    </citation>
    <scope>NUCLEOTIDE SEQUENCE [LARGE SCALE GENOMIC DNA]</scope>
    <source>
        <strain evidence="2 3">Arc14</strain>
    </source>
</reference>
<dbReference type="Proteomes" id="UP001568894">
    <property type="component" value="Unassembled WGS sequence"/>
</dbReference>
<sequence length="440" mass="48818">MYKLFYLLILSVIISSCNSDVDTGEFVVGADYLALNNNVIQIDTATVELSTIRLDSLVTSSQSRILVGSYVDPIFGKIKSDSYFQLYGNSYALYTDNADTESTNYVFDSIRMVMKLDKYYYGDTTKTYTFNIHKLTEQVKTSLEDNTFHNDSKLSYQSAVLGSISFKPKPVSTDSISVVLSDDFGNELFQKIKKKEIANSDEFVEYLKGFVVTADSDNSSSVLGFDLSSELRLYYSKYLSNSETSFVLSFGVYDSSKQFNAITADRAGTVIEDLPIATSKLVSTKTANQSFIQSGSGVSCRIDFPNIKQLKYAFEKGAIVDAQLSIKPVNNTYSARYSLPESLLVYIADDLNRIKGLLTNAAGEPIYAVLNQSADEFNESTAYTISIGSFLQSEMIKASDSRYSLILASPDVSKTVNRLVLADQKAASNSLKMKIYYISY</sequence>
<dbReference type="RefSeq" id="WP_371571338.1">
    <property type="nucleotide sequence ID" value="NZ_JASMRN010000011.1"/>
</dbReference>
<dbReference type="InterPro" id="IPR025366">
    <property type="entry name" value="DUF4270"/>
</dbReference>
<evidence type="ECO:0000313" key="2">
    <source>
        <dbReference type="EMBL" id="MEZ7516229.1"/>
    </source>
</evidence>
<proteinExistence type="predicted"/>
<organism evidence="2 3">
    <name type="scientific">Flavobacterium frigidarium</name>
    <dbReference type="NCBI Taxonomy" id="99286"/>
    <lineage>
        <taxon>Bacteria</taxon>
        <taxon>Pseudomonadati</taxon>
        <taxon>Bacteroidota</taxon>
        <taxon>Flavobacteriia</taxon>
        <taxon>Flavobacteriales</taxon>
        <taxon>Flavobacteriaceae</taxon>
        <taxon>Flavobacterium</taxon>
    </lineage>
</organism>
<dbReference type="Pfam" id="PF14092">
    <property type="entry name" value="DUF4270"/>
    <property type="match status" value="1"/>
</dbReference>
<name>A0ABV4KI93_9FLAO</name>
<dbReference type="PROSITE" id="PS51257">
    <property type="entry name" value="PROKAR_LIPOPROTEIN"/>
    <property type="match status" value="1"/>
</dbReference>
<feature type="signal peptide" evidence="1">
    <location>
        <begin position="1"/>
        <end position="19"/>
    </location>
</feature>
<protein>
    <submittedName>
        <fullName evidence="2">DUF4270 family protein</fullName>
    </submittedName>
</protein>
<keyword evidence="1" id="KW-0732">Signal</keyword>
<dbReference type="EMBL" id="JASMRN010000011">
    <property type="protein sequence ID" value="MEZ7516229.1"/>
    <property type="molecule type" value="Genomic_DNA"/>
</dbReference>